<protein>
    <recommendedName>
        <fullName evidence="3">Ubiquinol-cytochrome c chaperone domain-containing protein</fullName>
    </recommendedName>
</protein>
<gene>
    <name evidence="4" type="ORF">M408DRAFT_29213</name>
</gene>
<evidence type="ECO:0000313" key="5">
    <source>
        <dbReference type="Proteomes" id="UP000054097"/>
    </source>
</evidence>
<dbReference type="PANTHER" id="PTHR12184">
    <property type="entry name" value="UBIQUINOL-CYTOCHROME C REDUCTASE COMPLEX ASSEMBLY FACTOR 1 FAMILY MEMBER"/>
    <property type="match status" value="1"/>
</dbReference>
<reference evidence="5" key="2">
    <citation type="submission" date="2015-01" db="EMBL/GenBank/DDBJ databases">
        <title>Evolutionary Origins and Diversification of the Mycorrhizal Mutualists.</title>
        <authorList>
            <consortium name="DOE Joint Genome Institute"/>
            <consortium name="Mycorrhizal Genomics Consortium"/>
            <person name="Kohler A."/>
            <person name="Kuo A."/>
            <person name="Nagy L.G."/>
            <person name="Floudas D."/>
            <person name="Copeland A."/>
            <person name="Barry K.W."/>
            <person name="Cichocki N."/>
            <person name="Veneault-Fourrey C."/>
            <person name="LaButti K."/>
            <person name="Lindquist E.A."/>
            <person name="Lipzen A."/>
            <person name="Lundell T."/>
            <person name="Morin E."/>
            <person name="Murat C."/>
            <person name="Riley R."/>
            <person name="Ohm R."/>
            <person name="Sun H."/>
            <person name="Tunlid A."/>
            <person name="Henrissat B."/>
            <person name="Grigoriev I.V."/>
            <person name="Hibbett D.S."/>
            <person name="Martin F."/>
        </authorList>
    </citation>
    <scope>NUCLEOTIDE SEQUENCE [LARGE SCALE GENOMIC DNA]</scope>
    <source>
        <strain evidence="5">MAFF 305830</strain>
    </source>
</reference>
<feature type="region of interest" description="Disordered" evidence="2">
    <location>
        <begin position="25"/>
        <end position="72"/>
    </location>
</feature>
<dbReference type="Proteomes" id="UP000054097">
    <property type="component" value="Unassembled WGS sequence"/>
</dbReference>
<organism evidence="4 5">
    <name type="scientific">Serendipita vermifera MAFF 305830</name>
    <dbReference type="NCBI Taxonomy" id="933852"/>
    <lineage>
        <taxon>Eukaryota</taxon>
        <taxon>Fungi</taxon>
        <taxon>Dikarya</taxon>
        <taxon>Basidiomycota</taxon>
        <taxon>Agaricomycotina</taxon>
        <taxon>Agaricomycetes</taxon>
        <taxon>Sebacinales</taxon>
        <taxon>Serendipitaceae</taxon>
        <taxon>Serendipita</taxon>
    </lineage>
</organism>
<name>A0A0C3AP31_SERVB</name>
<evidence type="ECO:0000259" key="3">
    <source>
        <dbReference type="Pfam" id="PF03981"/>
    </source>
</evidence>
<keyword evidence="5" id="KW-1185">Reference proteome</keyword>
<dbReference type="Pfam" id="PF03981">
    <property type="entry name" value="Ubiq_cyt_C_chap"/>
    <property type="match status" value="1"/>
</dbReference>
<feature type="compositionally biased region" description="Polar residues" evidence="2">
    <location>
        <begin position="263"/>
        <end position="275"/>
    </location>
</feature>
<sequence length="373" mass="42021">MSRLPNKSFNGLLSSNATRRVQQSCRIARAGPSRLNSTRTNAPETKKEELPSKEGNLGTSTQQKVPNDKPIPYQNTASEWKDSSFLTPYLRKHPSLYKGFKFVYDGLGLYAKQGDSVRIGKKVYMTCSERDLIEEAWVYDTCNIPKTFHSWFQITNLHVWLWTVRTRALPPPYGRLTQQSLIDFFFQDIEDRLRSLLGPRTSERTIKSFMQEYKELWNGSTLALDIGLVGGDWELGGAVWRNCFDAKGWDLGGIRGEDGEPVSTPNPESTLSSVSPDARALGSIPSVGAASAQKGDKSLAEIPLHVYTLVGYIRRELKRLEEIPDEVIVNDMEFGEWGRMDGVGSGDEVSNAPISQSEKERWSKLWNEIGSYR</sequence>
<dbReference type="InterPro" id="IPR021150">
    <property type="entry name" value="Ubiq_cyt_c_chap"/>
</dbReference>
<dbReference type="AlphaFoldDB" id="A0A0C3AP31"/>
<evidence type="ECO:0000313" key="4">
    <source>
        <dbReference type="EMBL" id="KIM21829.1"/>
    </source>
</evidence>
<evidence type="ECO:0000256" key="2">
    <source>
        <dbReference type="SAM" id="MobiDB-lite"/>
    </source>
</evidence>
<dbReference type="HOGENOM" id="CLU_051390_7_0_1"/>
<dbReference type="InterPro" id="IPR007129">
    <property type="entry name" value="Ubiqinol_cyt_c_chaperone_CPB3"/>
</dbReference>
<proteinExistence type="inferred from homology"/>
<dbReference type="STRING" id="933852.A0A0C3AP31"/>
<dbReference type="EMBL" id="KN824370">
    <property type="protein sequence ID" value="KIM21829.1"/>
    <property type="molecule type" value="Genomic_DNA"/>
</dbReference>
<accession>A0A0C3AP31</accession>
<evidence type="ECO:0000256" key="1">
    <source>
        <dbReference type="ARBA" id="ARBA00006407"/>
    </source>
</evidence>
<comment type="similarity">
    <text evidence="1">Belongs to the CBP3 family.</text>
</comment>
<reference evidence="4 5" key="1">
    <citation type="submission" date="2014-04" db="EMBL/GenBank/DDBJ databases">
        <authorList>
            <consortium name="DOE Joint Genome Institute"/>
            <person name="Kuo A."/>
            <person name="Zuccaro A."/>
            <person name="Kohler A."/>
            <person name="Nagy L.G."/>
            <person name="Floudas D."/>
            <person name="Copeland A."/>
            <person name="Barry K.W."/>
            <person name="Cichocki N."/>
            <person name="Veneault-Fourrey C."/>
            <person name="LaButti K."/>
            <person name="Lindquist E.A."/>
            <person name="Lipzen A."/>
            <person name="Lundell T."/>
            <person name="Morin E."/>
            <person name="Murat C."/>
            <person name="Sun H."/>
            <person name="Tunlid A."/>
            <person name="Henrissat B."/>
            <person name="Grigoriev I.V."/>
            <person name="Hibbett D.S."/>
            <person name="Martin F."/>
            <person name="Nordberg H.P."/>
            <person name="Cantor M.N."/>
            <person name="Hua S.X."/>
        </authorList>
    </citation>
    <scope>NUCLEOTIDE SEQUENCE [LARGE SCALE GENOMIC DNA]</scope>
    <source>
        <strain evidence="4 5">MAFF 305830</strain>
    </source>
</reference>
<dbReference type="GO" id="GO:0005739">
    <property type="term" value="C:mitochondrion"/>
    <property type="evidence" value="ECO:0007669"/>
    <property type="project" value="TreeGrafter"/>
</dbReference>
<dbReference type="GO" id="GO:0034551">
    <property type="term" value="P:mitochondrial respiratory chain complex III assembly"/>
    <property type="evidence" value="ECO:0007669"/>
    <property type="project" value="TreeGrafter"/>
</dbReference>
<dbReference type="OrthoDB" id="10253878at2759"/>
<dbReference type="PANTHER" id="PTHR12184:SF1">
    <property type="entry name" value="UBIQUINOL-CYTOCHROME-C REDUCTASE COMPLEX ASSEMBLY FACTOR 1"/>
    <property type="match status" value="1"/>
</dbReference>
<feature type="region of interest" description="Disordered" evidence="2">
    <location>
        <begin position="255"/>
        <end position="277"/>
    </location>
</feature>
<feature type="domain" description="Ubiquinol-cytochrome c chaperone" evidence="3">
    <location>
        <begin position="141"/>
        <end position="247"/>
    </location>
</feature>
<feature type="compositionally biased region" description="Polar residues" evidence="2">
    <location>
        <begin position="34"/>
        <end position="43"/>
    </location>
</feature>
<feature type="region of interest" description="Disordered" evidence="2">
    <location>
        <begin position="1"/>
        <end position="20"/>
    </location>
</feature>